<dbReference type="AlphaFoldDB" id="A0A8J5MCF6"/>
<keyword evidence="2" id="KW-1185">Reference proteome</keyword>
<dbReference type="EMBL" id="JAENGY010002060">
    <property type="protein sequence ID" value="KAG6945657.1"/>
    <property type="molecule type" value="Genomic_DNA"/>
</dbReference>
<reference evidence="1" key="1">
    <citation type="submission" date="2021-01" db="EMBL/GenBank/DDBJ databases">
        <title>Phytophthora aleatoria, a newly-described species from Pinus radiata is distinct from Phytophthora cactorum isolates based on comparative genomics.</title>
        <authorList>
            <person name="Mcdougal R."/>
            <person name="Panda P."/>
            <person name="Williams N."/>
            <person name="Studholme D.J."/>
        </authorList>
    </citation>
    <scope>NUCLEOTIDE SEQUENCE</scope>
    <source>
        <strain evidence="1">NZFS 4037</strain>
    </source>
</reference>
<evidence type="ECO:0000313" key="1">
    <source>
        <dbReference type="EMBL" id="KAG6945657.1"/>
    </source>
</evidence>
<accession>A0A8J5MCF6</accession>
<protein>
    <submittedName>
        <fullName evidence="1">Uncharacterized protein</fullName>
    </submittedName>
</protein>
<comment type="caution">
    <text evidence="1">The sequence shown here is derived from an EMBL/GenBank/DDBJ whole genome shotgun (WGS) entry which is preliminary data.</text>
</comment>
<gene>
    <name evidence="1" type="ORF">JG688_00016458</name>
</gene>
<organism evidence="1 2">
    <name type="scientific">Phytophthora aleatoria</name>
    <dbReference type="NCBI Taxonomy" id="2496075"/>
    <lineage>
        <taxon>Eukaryota</taxon>
        <taxon>Sar</taxon>
        <taxon>Stramenopiles</taxon>
        <taxon>Oomycota</taxon>
        <taxon>Peronosporomycetes</taxon>
        <taxon>Peronosporales</taxon>
        <taxon>Peronosporaceae</taxon>
        <taxon>Phytophthora</taxon>
    </lineage>
</organism>
<name>A0A8J5MCF6_9STRA</name>
<evidence type="ECO:0000313" key="2">
    <source>
        <dbReference type="Proteomes" id="UP000709295"/>
    </source>
</evidence>
<proteinExistence type="predicted"/>
<sequence length="49" mass="5446">MGLRHNLKTGAKFGRNPEFFGFDSCRRALLLCYVVSNSPLLPSLNSCTN</sequence>
<dbReference type="Proteomes" id="UP000709295">
    <property type="component" value="Unassembled WGS sequence"/>
</dbReference>